<keyword evidence="1" id="KW-0694">RNA-binding</keyword>
<reference evidence="5" key="2">
    <citation type="submission" date="2014-05" db="EMBL/GenBank/DDBJ databases">
        <authorList>
            <person name="Aslett M.A."/>
            <person name="De Silva N."/>
        </authorList>
    </citation>
    <scope>NUCLEOTIDE SEQUENCE</scope>
    <source>
        <strain evidence="5">17X</strain>
    </source>
</reference>
<gene>
    <name evidence="5" type="ORF">PY17X_0837200</name>
    <name evidence="4" type="ORF">PYYM_0836900</name>
</gene>
<evidence type="ECO:0000259" key="3">
    <source>
        <dbReference type="PROSITE" id="PS50102"/>
    </source>
</evidence>
<dbReference type="SUPFAM" id="SSF54928">
    <property type="entry name" value="RNA-binding domain, RBD"/>
    <property type="match status" value="1"/>
</dbReference>
<sequence length="722" mass="82824">MSNKNNCSLWIGNIPFDLSENELHEILSRVGEVVNVRIKYDIDKNVSKGFAFCEYKDIETCMLALKYLNGYEIRGRKLKLYWATEESKEKANNSIFLSNSIYNNNVGKNKYDKKNDMFEKNVNPIDLGPENGNHNFMTDYKNNYNNNNIYFSNNLEIDLTNKNGIPNEGYTNVGPKYNILKSLNYNGNKENGLCIIKEISAKEHIGNIMHTLTTSQIIYILSYFQKYCQNNMNNLKIFFQKNQTVAYALLHCLFLLNIINDYTMINNNIDICVNEKAYINKSERVLQMEKSNMKININKNYDNIEMRKGNINDDMYDSMNYSKNNNYLDASFSNLYMNEDNAQMDKGLYNKNRDDGILKHKKNILSSTPSLGFNKKQKHSHSNNSSGNIVSKNKGNTLPSGLYGYKKGNNSHNNKYGSKYNFTHFNYNRNRIYNNDDNSNTSGYVNSYNNSSGPSISIHGKSQTKKSLYGNSNMNKYNNDLNYENNQFERNIQSGALLNGANHSIIPEHVNNDIINNNNYQSDYMSDYSHMDSSGKDAIDPNSGYYQNISTGNNLSSNYMDKNNFQMGGGHFNELSQKKNMKNINLIEGNNTKDGIIISSENDTLRIHDIHKIKFKGLYNNNSGNVSSHVSNDIDGIYNNDNNKIEKDLSNSVQNSNIILDPIYDTVDTPDDELVNVIIKDTNILKNILRSKIEDMKNWSDEQRIQVLSIQKALQLKGYSLK</sequence>
<reference evidence="6 7" key="1">
    <citation type="journal article" date="2014" name="BMC Biol.">
        <title>A comprehensive evaluation of rodent malaria parasite genomes and gene expression.</title>
        <authorList>
            <person name="Otto T.D."/>
            <person name="Bohme U."/>
            <person name="Jackson A.P."/>
            <person name="Hunt M."/>
            <person name="Franke-Fayard B."/>
            <person name="Hoeijmakers W.A."/>
            <person name="Religa A.A."/>
            <person name="Robertson L."/>
            <person name="Sanders M."/>
            <person name="Ogun S.A."/>
            <person name="Cunningham D."/>
            <person name="Erhart A."/>
            <person name="Billker O."/>
            <person name="Khan S.M."/>
            <person name="Stunnenberg H.G."/>
            <person name="Langhorne J."/>
            <person name="Holder A.A."/>
            <person name="Waters A.P."/>
            <person name="Newbold C.I."/>
            <person name="Pain A."/>
            <person name="Berriman M."/>
            <person name="Janse C.J."/>
        </authorList>
    </citation>
    <scope>NUCLEOTIDE SEQUENCE [LARGE SCALE GENOMIC DNA]</scope>
    <source>
        <strain evidence="5 6">17X</strain>
        <strain evidence="4 7">YM</strain>
    </source>
</reference>
<proteinExistence type="predicted"/>
<dbReference type="PROSITE" id="PS50102">
    <property type="entry name" value="RRM"/>
    <property type="match status" value="1"/>
</dbReference>
<evidence type="ECO:0000313" key="7">
    <source>
        <dbReference type="Proteomes" id="UP000072904"/>
    </source>
</evidence>
<dbReference type="VEuPathDB" id="PlasmoDB:PY17X_0837200"/>
<feature type="domain" description="RRM" evidence="3">
    <location>
        <begin position="7"/>
        <end position="85"/>
    </location>
</feature>
<dbReference type="OMA" id="RKLRLYW"/>
<dbReference type="PANTHER" id="PTHR45735">
    <property type="entry name" value="CLEAVAGE STIMULATION FACTOR SUBUNIT 2"/>
    <property type="match status" value="1"/>
</dbReference>
<dbReference type="PANTHER" id="PTHR45735:SF2">
    <property type="entry name" value="CLEAVAGE STIMULATION FACTOR SUBUNIT 2"/>
    <property type="match status" value="1"/>
</dbReference>
<accession>A0A078K770</accession>
<dbReference type="InterPro" id="IPR000504">
    <property type="entry name" value="RRM_dom"/>
</dbReference>
<dbReference type="EMBL" id="LK934636">
    <property type="protein sequence ID" value="CDU17731.1"/>
    <property type="molecule type" value="Genomic_DNA"/>
</dbReference>
<organism evidence="4 7">
    <name type="scientific">Plasmodium yoelii</name>
    <dbReference type="NCBI Taxonomy" id="5861"/>
    <lineage>
        <taxon>Eukaryota</taxon>
        <taxon>Sar</taxon>
        <taxon>Alveolata</taxon>
        <taxon>Apicomplexa</taxon>
        <taxon>Aconoidasida</taxon>
        <taxon>Haemosporida</taxon>
        <taxon>Plasmodiidae</taxon>
        <taxon>Plasmodium</taxon>
        <taxon>Plasmodium (Vinckeia)</taxon>
    </lineage>
</organism>
<evidence type="ECO:0000256" key="1">
    <source>
        <dbReference type="PROSITE-ProRule" id="PRU00176"/>
    </source>
</evidence>
<dbReference type="OrthoDB" id="439808at2759"/>
<dbReference type="Pfam" id="PF14327">
    <property type="entry name" value="CSTF2_hinge"/>
    <property type="match status" value="1"/>
</dbReference>
<dbReference type="KEGG" id="pyo:PY17X_0837200"/>
<dbReference type="GO" id="GO:0005847">
    <property type="term" value="C:mRNA cleavage and polyadenylation specificity factor complex"/>
    <property type="evidence" value="ECO:0007669"/>
    <property type="project" value="TreeGrafter"/>
</dbReference>
<dbReference type="Proteomes" id="UP000072874">
    <property type="component" value="Chromosome 8"/>
</dbReference>
<dbReference type="InterPro" id="IPR025742">
    <property type="entry name" value="CSTF2_hinge"/>
</dbReference>
<reference evidence="4" key="3">
    <citation type="submission" date="2014-05" db="EMBL/GenBank/DDBJ databases">
        <authorList>
            <person name="Aslett A.Martin."/>
            <person name="De Silva Nishadi"/>
        </authorList>
    </citation>
    <scope>NUCLEOTIDE SEQUENCE</scope>
    <source>
        <strain evidence="4">YM</strain>
    </source>
</reference>
<evidence type="ECO:0000256" key="2">
    <source>
        <dbReference type="SAM" id="MobiDB-lite"/>
    </source>
</evidence>
<dbReference type="AlphaFoldDB" id="A0A078K770"/>
<dbReference type="Pfam" id="PF00076">
    <property type="entry name" value="RRM_1"/>
    <property type="match status" value="1"/>
</dbReference>
<dbReference type="SMART" id="SM00360">
    <property type="entry name" value="RRM"/>
    <property type="match status" value="1"/>
</dbReference>
<reference evidence="5" key="4">
    <citation type="submission" date="2019-05" db="EMBL/GenBank/DDBJ databases">
        <authorList>
            <consortium name="Pathogen Informatics"/>
        </authorList>
    </citation>
    <scope>NUCLEOTIDE SEQUENCE</scope>
    <source>
        <strain evidence="5">17X</strain>
    </source>
</reference>
<dbReference type="EMBL" id="LM993662">
    <property type="protein sequence ID" value="VTZ77742.1"/>
    <property type="molecule type" value="Genomic_DNA"/>
</dbReference>
<dbReference type="Pfam" id="PF15861">
    <property type="entry name" value="partial_CstF"/>
    <property type="match status" value="1"/>
</dbReference>
<evidence type="ECO:0000313" key="6">
    <source>
        <dbReference type="Proteomes" id="UP000072874"/>
    </source>
</evidence>
<dbReference type="InterPro" id="IPR012677">
    <property type="entry name" value="Nucleotide-bd_a/b_plait_sf"/>
</dbReference>
<protein>
    <submittedName>
        <fullName evidence="5">CSTF domain-containing protein, putative</fullName>
    </submittedName>
    <submittedName>
        <fullName evidence="4">mRNA processing protein, putative</fullName>
    </submittedName>
</protein>
<dbReference type="Proteomes" id="UP000072904">
    <property type="component" value="Chromosome 8"/>
</dbReference>
<dbReference type="InterPro" id="IPR031721">
    <property type="entry name" value="Partial_CstF"/>
</dbReference>
<dbReference type="GeneID" id="3829729"/>
<dbReference type="VEuPathDB" id="PlasmoDB:Py17XNL_000801927"/>
<dbReference type="VEuPathDB" id="PlasmoDB:PYYM_0836900"/>
<name>A0A078K770_PLAYE</name>
<dbReference type="RefSeq" id="XP_730505.2">
    <property type="nucleotide sequence ID" value="XM_725412.2"/>
</dbReference>
<dbReference type="VEuPathDB" id="PlasmoDB:PY02603"/>
<dbReference type="GO" id="GO:0003729">
    <property type="term" value="F:mRNA binding"/>
    <property type="evidence" value="ECO:0007669"/>
    <property type="project" value="TreeGrafter"/>
</dbReference>
<feature type="region of interest" description="Disordered" evidence="2">
    <location>
        <begin position="368"/>
        <end position="396"/>
    </location>
</feature>
<dbReference type="Gene3D" id="3.30.70.330">
    <property type="match status" value="1"/>
</dbReference>
<evidence type="ECO:0000313" key="4">
    <source>
        <dbReference type="EMBL" id="CDU17731.1"/>
    </source>
</evidence>
<dbReference type="InterPro" id="IPR035979">
    <property type="entry name" value="RBD_domain_sf"/>
</dbReference>
<evidence type="ECO:0000313" key="5">
    <source>
        <dbReference type="EMBL" id="VTZ77742.1"/>
    </source>
</evidence>